<gene>
    <name evidence="1" type="ORF">RPERSI_LOCUS21839</name>
</gene>
<dbReference type="EMBL" id="CAJVQC010064943">
    <property type="protein sequence ID" value="CAG8805017.1"/>
    <property type="molecule type" value="Genomic_DNA"/>
</dbReference>
<dbReference type="Proteomes" id="UP000789920">
    <property type="component" value="Unassembled WGS sequence"/>
</dbReference>
<accession>A0ACA9RR47</accession>
<name>A0ACA9RR47_9GLOM</name>
<organism evidence="1 2">
    <name type="scientific">Racocetra persica</name>
    <dbReference type="NCBI Taxonomy" id="160502"/>
    <lineage>
        <taxon>Eukaryota</taxon>
        <taxon>Fungi</taxon>
        <taxon>Fungi incertae sedis</taxon>
        <taxon>Mucoromycota</taxon>
        <taxon>Glomeromycotina</taxon>
        <taxon>Glomeromycetes</taxon>
        <taxon>Diversisporales</taxon>
        <taxon>Gigasporaceae</taxon>
        <taxon>Racocetra</taxon>
    </lineage>
</organism>
<keyword evidence="2" id="KW-1185">Reference proteome</keyword>
<proteinExistence type="predicted"/>
<comment type="caution">
    <text evidence="1">The sequence shown here is derived from an EMBL/GenBank/DDBJ whole genome shotgun (WGS) entry which is preliminary data.</text>
</comment>
<feature type="non-terminal residue" evidence="1">
    <location>
        <position position="46"/>
    </location>
</feature>
<reference evidence="1" key="1">
    <citation type="submission" date="2021-06" db="EMBL/GenBank/DDBJ databases">
        <authorList>
            <person name="Kallberg Y."/>
            <person name="Tangrot J."/>
            <person name="Rosling A."/>
        </authorList>
    </citation>
    <scope>NUCLEOTIDE SEQUENCE</scope>
    <source>
        <strain evidence="1">MA461A</strain>
    </source>
</reference>
<evidence type="ECO:0000313" key="1">
    <source>
        <dbReference type="EMBL" id="CAG8805017.1"/>
    </source>
</evidence>
<evidence type="ECO:0000313" key="2">
    <source>
        <dbReference type="Proteomes" id="UP000789920"/>
    </source>
</evidence>
<feature type="non-terminal residue" evidence="1">
    <location>
        <position position="1"/>
    </location>
</feature>
<sequence length="46" mass="5269">KQLDENILLYSNFGLNKEKVNINDLNSDYNILDNKNIISATVTENL</sequence>
<protein>
    <submittedName>
        <fullName evidence="1">9288_t:CDS:1</fullName>
    </submittedName>
</protein>